<evidence type="ECO:0000256" key="14">
    <source>
        <dbReference type="ARBA" id="ARBA00023237"/>
    </source>
</evidence>
<keyword evidence="8 17" id="KW-0732">Signal</keyword>
<evidence type="ECO:0000256" key="7">
    <source>
        <dbReference type="ARBA" id="ARBA00022723"/>
    </source>
</evidence>
<keyword evidence="10 16" id="KW-0106">Calcium</keyword>
<comment type="similarity">
    <text evidence="3 17">Belongs to the phospholipase A1 family.</text>
</comment>
<dbReference type="GO" id="GO:0008970">
    <property type="term" value="F:phospholipase A1 activity"/>
    <property type="evidence" value="ECO:0007669"/>
    <property type="project" value="UniProtKB-EC"/>
</dbReference>
<protein>
    <recommendedName>
        <fullName evidence="17">Phospholipase A1</fullName>
        <ecNumber evidence="17">3.1.1.32</ecNumber>
        <ecNumber evidence="17">3.1.1.4</ecNumber>
    </recommendedName>
    <alternativeName>
        <fullName evidence="17">Phosphatidylcholine 1-acylhydrolase</fullName>
    </alternativeName>
</protein>
<dbReference type="PANTHER" id="PTHR40457">
    <property type="entry name" value="PHOSPHOLIPASE A1"/>
    <property type="match status" value="1"/>
</dbReference>
<organism evidence="18 19">
    <name type="scientific">Neisseria weaveri</name>
    <dbReference type="NCBI Taxonomy" id="28091"/>
    <lineage>
        <taxon>Bacteria</taxon>
        <taxon>Pseudomonadati</taxon>
        <taxon>Pseudomonadota</taxon>
        <taxon>Betaproteobacteria</taxon>
        <taxon>Neisseriales</taxon>
        <taxon>Neisseriaceae</taxon>
        <taxon>Neisseria</taxon>
    </lineage>
</organism>
<dbReference type="STRING" id="28091.SAMEA3174300_00459"/>
<reference evidence="18 19" key="1">
    <citation type="submission" date="2018-12" db="EMBL/GenBank/DDBJ databases">
        <authorList>
            <consortium name="Pathogen Informatics"/>
        </authorList>
    </citation>
    <scope>NUCLEOTIDE SEQUENCE [LARGE SCALE GENOMIC DNA]</scope>
    <source>
        <strain evidence="18 19">NCTC12742</strain>
    </source>
</reference>
<evidence type="ECO:0000256" key="16">
    <source>
        <dbReference type="PIRSR" id="PIRSR603187-2"/>
    </source>
</evidence>
<feature type="signal peptide" evidence="17">
    <location>
        <begin position="1"/>
        <end position="25"/>
    </location>
</feature>
<evidence type="ECO:0000256" key="11">
    <source>
        <dbReference type="ARBA" id="ARBA00022963"/>
    </source>
</evidence>
<gene>
    <name evidence="18" type="ORF">NCTC12742_01904</name>
</gene>
<evidence type="ECO:0000313" key="19">
    <source>
        <dbReference type="Proteomes" id="UP000272771"/>
    </source>
</evidence>
<keyword evidence="19" id="KW-1185">Reference proteome</keyword>
<dbReference type="EC" id="3.1.1.32" evidence="17"/>
<accession>A0A3S5F9W0</accession>
<evidence type="ECO:0000256" key="12">
    <source>
        <dbReference type="ARBA" id="ARBA00023098"/>
    </source>
</evidence>
<dbReference type="GO" id="GO:0016042">
    <property type="term" value="P:lipid catabolic process"/>
    <property type="evidence" value="ECO:0007669"/>
    <property type="project" value="UniProtKB-KW"/>
</dbReference>
<keyword evidence="7 16" id="KW-0479">Metal-binding</keyword>
<feature type="active site" description="Nucleophile" evidence="15">
    <location>
        <position position="263"/>
    </location>
</feature>
<evidence type="ECO:0000256" key="1">
    <source>
        <dbReference type="ARBA" id="ARBA00000111"/>
    </source>
</evidence>
<name>A0A3S5F9W0_9NEIS</name>
<dbReference type="SUPFAM" id="SSF56931">
    <property type="entry name" value="Outer membrane phospholipase A (OMPLA)"/>
    <property type="match status" value="1"/>
</dbReference>
<keyword evidence="12 17" id="KW-0443">Lipid metabolism</keyword>
<dbReference type="InterPro" id="IPR003187">
    <property type="entry name" value="PLipase_A1"/>
</dbReference>
<evidence type="ECO:0000256" key="17">
    <source>
        <dbReference type="RuleBase" id="RU366027"/>
    </source>
</evidence>
<feature type="binding site" description="in dimeric form" evidence="16">
    <location>
        <position position="307"/>
    </location>
    <ligand>
        <name>Ca(2+)</name>
        <dbReference type="ChEBI" id="CHEBI:29108"/>
        <label>1</label>
    </ligand>
</feature>
<evidence type="ECO:0000256" key="3">
    <source>
        <dbReference type="ARBA" id="ARBA00010525"/>
    </source>
</evidence>
<comment type="subunit">
    <text evidence="4 17">Homodimer; dimerization is reversible, and the dimeric form is the active one.</text>
</comment>
<dbReference type="GO" id="GO:0009279">
    <property type="term" value="C:cell outer membrane"/>
    <property type="evidence" value="ECO:0007669"/>
    <property type="project" value="UniProtKB-SubCell"/>
</dbReference>
<dbReference type="EC" id="3.1.1.4" evidence="17"/>
<dbReference type="GO" id="GO:0046872">
    <property type="term" value="F:metal ion binding"/>
    <property type="evidence" value="ECO:0007669"/>
    <property type="project" value="UniProtKB-KW"/>
</dbReference>
<comment type="catalytic activity">
    <reaction evidence="2 17">
        <text>a 1,2-diacyl-sn-glycero-3-phosphocholine + H2O = a 1-acyl-sn-glycero-3-phosphocholine + a fatty acid + H(+)</text>
        <dbReference type="Rhea" id="RHEA:15801"/>
        <dbReference type="ChEBI" id="CHEBI:15377"/>
        <dbReference type="ChEBI" id="CHEBI:15378"/>
        <dbReference type="ChEBI" id="CHEBI:28868"/>
        <dbReference type="ChEBI" id="CHEBI:57643"/>
        <dbReference type="ChEBI" id="CHEBI:58168"/>
        <dbReference type="EC" id="3.1.1.4"/>
    </reaction>
</comment>
<keyword evidence="9 17" id="KW-0378">Hydrolase</keyword>
<dbReference type="PANTHER" id="PTHR40457:SF1">
    <property type="entry name" value="PHOSPHOLIPASE A1"/>
    <property type="match status" value="1"/>
</dbReference>
<evidence type="ECO:0000313" key="18">
    <source>
        <dbReference type="EMBL" id="VEJ51991.1"/>
    </source>
</evidence>
<feature type="active site" description="Proton acceptor" evidence="15">
    <location>
        <position position="261"/>
    </location>
</feature>
<dbReference type="AlphaFoldDB" id="A0A3S5F9W0"/>
<feature type="binding site" description="in dimeric form" evidence="16">
    <location>
        <position position="271"/>
    </location>
    <ligand>
        <name>Ca(2+)</name>
        <dbReference type="ChEBI" id="CHEBI:29108"/>
        <label>1</label>
    </ligand>
</feature>
<evidence type="ECO:0000256" key="6">
    <source>
        <dbReference type="ARBA" id="ARBA00022692"/>
    </source>
</evidence>
<keyword evidence="5" id="KW-1134">Transmembrane beta strand</keyword>
<dbReference type="RefSeq" id="WP_004285468.1">
    <property type="nucleotide sequence ID" value="NZ_CAUJRG010000018.1"/>
</dbReference>
<evidence type="ECO:0000256" key="2">
    <source>
        <dbReference type="ARBA" id="ARBA00001604"/>
    </source>
</evidence>
<evidence type="ECO:0000256" key="10">
    <source>
        <dbReference type="ARBA" id="ARBA00022837"/>
    </source>
</evidence>
<dbReference type="EMBL" id="LR134533">
    <property type="protein sequence ID" value="VEJ51991.1"/>
    <property type="molecule type" value="Genomic_DNA"/>
</dbReference>
<comment type="subcellular location">
    <subcellularLocation>
        <location evidence="17">Cell outer membrane</location>
        <topology evidence="17">Multi-pass membrane protein</topology>
    </subcellularLocation>
    <text evidence="17">One of the very few enzymes located there.</text>
</comment>
<dbReference type="Pfam" id="PF02253">
    <property type="entry name" value="PLA1"/>
    <property type="match status" value="1"/>
</dbReference>
<feature type="binding site" description="in dimeric form" evidence="16">
    <location>
        <position position="224"/>
    </location>
    <ligand>
        <name>Ca(2+)</name>
        <dbReference type="ChEBI" id="CHEBI:29108"/>
        <label>1</label>
    </ligand>
</feature>
<dbReference type="PRINTS" id="PR01486">
    <property type="entry name" value="PHPHLIPASEA1"/>
</dbReference>
<comment type="catalytic activity">
    <reaction evidence="1 17">
        <text>a 1,2-diacyl-sn-glycero-3-phosphocholine + H2O = a 2-acyl-sn-glycero-3-phosphocholine + a fatty acid + H(+)</text>
        <dbReference type="Rhea" id="RHEA:18689"/>
        <dbReference type="ChEBI" id="CHEBI:15377"/>
        <dbReference type="ChEBI" id="CHEBI:15378"/>
        <dbReference type="ChEBI" id="CHEBI:28868"/>
        <dbReference type="ChEBI" id="CHEBI:57643"/>
        <dbReference type="ChEBI" id="CHEBI:57875"/>
        <dbReference type="EC" id="3.1.1.32"/>
    </reaction>
</comment>
<feature type="chain" id="PRO_5019620486" description="Phospholipase A1" evidence="17">
    <location>
        <begin position="26"/>
        <end position="395"/>
    </location>
</feature>
<proteinExistence type="inferred from homology"/>
<dbReference type="Proteomes" id="UP000272771">
    <property type="component" value="Chromosome"/>
</dbReference>
<evidence type="ECO:0000256" key="9">
    <source>
        <dbReference type="ARBA" id="ARBA00022801"/>
    </source>
</evidence>
<evidence type="ECO:0000256" key="15">
    <source>
        <dbReference type="PIRSR" id="PIRSR603187-1"/>
    </source>
</evidence>
<evidence type="ECO:0000256" key="5">
    <source>
        <dbReference type="ARBA" id="ARBA00022452"/>
    </source>
</evidence>
<dbReference type="GO" id="GO:0004623">
    <property type="term" value="F:phospholipase A2 activity"/>
    <property type="evidence" value="ECO:0007669"/>
    <property type="project" value="UniProtKB-EC"/>
</dbReference>
<dbReference type="Gene3D" id="2.40.230.10">
    <property type="entry name" value="Phospholipase A1"/>
    <property type="match status" value="1"/>
</dbReference>
<comment type="function">
    <text evidence="17">Hydrolysis of phosphatidylcholine with phospholipase A2 (EC 3.1.1.4) and phospholipase A1 (EC 3.1.1.32) activities.</text>
</comment>
<sequence length="395" mass="45145">MRNIMKVRNVFMVVGGSLLVEYAFANGADAAWQCTLLQDNTARLACFDQVYGAQLPSRQIFHQENKRKQPSKSIDLVKTVDASLSNQEATIVFSDISQTKQQQESGGFEKADVQQNIVADSYTPLSIMYDLDQNDSRGLFSVREHEPMYLIPFWYNRAPNFHPETSARGRTEAARFSEQRRLESKMQVSFKTKLWEDVFKTRADLWFGYTQKSDWQVYNQGTKSAPFRNTDYSPEVLLTQPVKSDLPLGGKLRVLGLGFVHQSNGQSRPESRSWNRMYAMAGMEWGKLTVIPKVWLRTFDQSGKEDDNPDINHFMGYGDVKLQYRFNDKQTLASVIRYNLKTGKGSVEAGYTFPLKGKLKAYVRGFHGYGESLIDYNHKQTGLGMGLMFNDWDGI</sequence>
<dbReference type="InterPro" id="IPR036541">
    <property type="entry name" value="PLipase_A1_sf"/>
</dbReference>
<keyword evidence="11 17" id="KW-0442">Lipid degradation</keyword>
<comment type="cofactor">
    <cofactor evidence="17">
        <name>Ca(2+)</name>
        <dbReference type="ChEBI" id="CHEBI:29108"/>
    </cofactor>
    <text evidence="17">Binds 1 Ca(2+) ion per monomer. In the dimeric form the Ca(2+) is bound by different amino acids with binding of each Ca(2+) shared with ligands coming from each monomer. The Ca(2+) ion may have a role in catalysis.</text>
</comment>
<evidence type="ECO:0000256" key="4">
    <source>
        <dbReference type="ARBA" id="ARBA00011702"/>
    </source>
</evidence>
<dbReference type="CDD" id="cd00541">
    <property type="entry name" value="OMPLA"/>
    <property type="match status" value="1"/>
</dbReference>
<evidence type="ECO:0000256" key="8">
    <source>
        <dbReference type="ARBA" id="ARBA00022729"/>
    </source>
</evidence>
<keyword evidence="13" id="KW-0472">Membrane</keyword>
<keyword evidence="6" id="KW-0812">Transmembrane</keyword>
<keyword evidence="14 17" id="KW-0998">Cell outer membrane</keyword>
<evidence type="ECO:0000256" key="13">
    <source>
        <dbReference type="ARBA" id="ARBA00023136"/>
    </source>
</evidence>